<name>A0A381VAI8_9ZZZZ</name>
<dbReference type="Gene3D" id="3.90.320.10">
    <property type="match status" value="1"/>
</dbReference>
<dbReference type="AlphaFoldDB" id="A0A381VAI8"/>
<dbReference type="Pfam" id="PF12705">
    <property type="entry name" value="PDDEXK_1"/>
    <property type="match status" value="1"/>
</dbReference>
<reference evidence="2" key="1">
    <citation type="submission" date="2018-05" db="EMBL/GenBank/DDBJ databases">
        <authorList>
            <person name="Lanie J.A."/>
            <person name="Ng W.-L."/>
            <person name="Kazmierczak K.M."/>
            <person name="Andrzejewski T.M."/>
            <person name="Davidsen T.M."/>
            <person name="Wayne K.J."/>
            <person name="Tettelin H."/>
            <person name="Glass J.I."/>
            <person name="Rusch D."/>
            <person name="Podicherti R."/>
            <person name="Tsui H.-C.T."/>
            <person name="Winkler M.E."/>
        </authorList>
    </citation>
    <scope>NUCLEOTIDE SEQUENCE</scope>
</reference>
<accession>A0A381VAI8</accession>
<gene>
    <name evidence="2" type="ORF">METZ01_LOCUS89217</name>
</gene>
<proteinExistence type="predicted"/>
<dbReference type="InterPro" id="IPR038726">
    <property type="entry name" value="PDDEXK_AddAB-type"/>
</dbReference>
<sequence length="269" mass="31410">MIEKFSYSSLETFKKCPVQFKIHYLDKVVKPDAGIEAFMGQRVHEALEFLYDDVTHGKIPLLDTVLEKYRELWVHAWHDRIAIFRWEEFGPENYFALGEDCLARYYRLHKPFSEPVRGIEVDLIFTLDSSDDYVMRGILDRVDHTGNGMWEIHDYKSGKRALTQRQADSDSQLALYQIGFQQNEKNVESVTLVWHFLQHGIEVRSSRTKNQLNSLISKTKNTIDRIRSKIASGGGFAPKESFLCNWCYYWEECPAKGGTNPYILRNKKP</sequence>
<feature type="domain" description="PD-(D/E)XK endonuclease-like" evidence="1">
    <location>
        <begin position="5"/>
        <end position="254"/>
    </location>
</feature>
<dbReference type="InterPro" id="IPR011604">
    <property type="entry name" value="PDDEXK-like_dom_sf"/>
</dbReference>
<evidence type="ECO:0000313" key="2">
    <source>
        <dbReference type="EMBL" id="SVA36363.1"/>
    </source>
</evidence>
<organism evidence="2">
    <name type="scientific">marine metagenome</name>
    <dbReference type="NCBI Taxonomy" id="408172"/>
    <lineage>
        <taxon>unclassified sequences</taxon>
        <taxon>metagenomes</taxon>
        <taxon>ecological metagenomes</taxon>
    </lineage>
</organism>
<dbReference type="EMBL" id="UINC01008069">
    <property type="protein sequence ID" value="SVA36363.1"/>
    <property type="molecule type" value="Genomic_DNA"/>
</dbReference>
<protein>
    <recommendedName>
        <fullName evidence="1">PD-(D/E)XK endonuclease-like domain-containing protein</fullName>
    </recommendedName>
</protein>
<evidence type="ECO:0000259" key="1">
    <source>
        <dbReference type="Pfam" id="PF12705"/>
    </source>
</evidence>